<dbReference type="GO" id="GO:0008270">
    <property type="term" value="F:zinc ion binding"/>
    <property type="evidence" value="ECO:0007669"/>
    <property type="project" value="UniProtKB-KW"/>
</dbReference>
<keyword evidence="4 7" id="KW-0863">Zinc-finger</keyword>
<reference evidence="10" key="1">
    <citation type="journal article" date="2020" name="Nat. Commun.">
        <title>Large-scale genome sequencing of mycorrhizal fungi provides insights into the early evolution of symbiotic traits.</title>
        <authorList>
            <person name="Miyauchi S."/>
            <person name="Kiss E."/>
            <person name="Kuo A."/>
            <person name="Drula E."/>
            <person name="Kohler A."/>
            <person name="Sanchez-Garcia M."/>
            <person name="Morin E."/>
            <person name="Andreopoulos B."/>
            <person name="Barry K.W."/>
            <person name="Bonito G."/>
            <person name="Buee M."/>
            <person name="Carver A."/>
            <person name="Chen C."/>
            <person name="Cichocki N."/>
            <person name="Clum A."/>
            <person name="Culley D."/>
            <person name="Crous P.W."/>
            <person name="Fauchery L."/>
            <person name="Girlanda M."/>
            <person name="Hayes R.D."/>
            <person name="Keri Z."/>
            <person name="LaButti K."/>
            <person name="Lipzen A."/>
            <person name="Lombard V."/>
            <person name="Magnuson J."/>
            <person name="Maillard F."/>
            <person name="Murat C."/>
            <person name="Nolan M."/>
            <person name="Ohm R.A."/>
            <person name="Pangilinan J."/>
            <person name="Pereira M.F."/>
            <person name="Perotto S."/>
            <person name="Peter M."/>
            <person name="Pfister S."/>
            <person name="Riley R."/>
            <person name="Sitrit Y."/>
            <person name="Stielow J.B."/>
            <person name="Szollosi G."/>
            <person name="Zifcakova L."/>
            <person name="Stursova M."/>
            <person name="Spatafora J.W."/>
            <person name="Tedersoo L."/>
            <person name="Vaario L.M."/>
            <person name="Yamada A."/>
            <person name="Yan M."/>
            <person name="Wang P."/>
            <person name="Xu J."/>
            <person name="Bruns T."/>
            <person name="Baldrian P."/>
            <person name="Vilgalys R."/>
            <person name="Dunand C."/>
            <person name="Henrissat B."/>
            <person name="Grigoriev I.V."/>
            <person name="Hibbett D."/>
            <person name="Nagy L.G."/>
            <person name="Martin F.M."/>
        </authorList>
    </citation>
    <scope>NUCLEOTIDE SEQUENCE</scope>
    <source>
        <strain evidence="10">UH-Tt-Lm1</strain>
    </source>
</reference>
<dbReference type="InterPro" id="IPR013087">
    <property type="entry name" value="Znf_C2H2_type"/>
</dbReference>
<keyword evidence="2" id="KW-0479">Metal-binding</keyword>
<evidence type="ECO:0000313" key="10">
    <source>
        <dbReference type="EMBL" id="KAF9786871.1"/>
    </source>
</evidence>
<evidence type="ECO:0000256" key="5">
    <source>
        <dbReference type="ARBA" id="ARBA00022833"/>
    </source>
</evidence>
<feature type="compositionally biased region" description="Low complexity" evidence="8">
    <location>
        <begin position="176"/>
        <end position="195"/>
    </location>
</feature>
<keyword evidence="11" id="KW-1185">Reference proteome</keyword>
<comment type="caution">
    <text evidence="10">The sequence shown here is derived from an EMBL/GenBank/DDBJ whole genome shotgun (WGS) entry which is preliminary data.</text>
</comment>
<evidence type="ECO:0000256" key="6">
    <source>
        <dbReference type="ARBA" id="ARBA00023242"/>
    </source>
</evidence>
<accession>A0A9P6L8K8</accession>
<dbReference type="GO" id="GO:0010468">
    <property type="term" value="P:regulation of gene expression"/>
    <property type="evidence" value="ECO:0007669"/>
    <property type="project" value="TreeGrafter"/>
</dbReference>
<dbReference type="PANTHER" id="PTHR16515:SF49">
    <property type="entry name" value="GASTRULA ZINC FINGER PROTEIN XLCGF49.1-LIKE-RELATED"/>
    <property type="match status" value="1"/>
</dbReference>
<dbReference type="PROSITE" id="PS50157">
    <property type="entry name" value="ZINC_FINGER_C2H2_2"/>
    <property type="match status" value="2"/>
</dbReference>
<evidence type="ECO:0000256" key="4">
    <source>
        <dbReference type="ARBA" id="ARBA00022771"/>
    </source>
</evidence>
<sequence length="328" mass="36438">MMNPSMLEAHLRGCHEQLIPHREQSNAYGIPTSSSVHHQPLLTDKFPLQLIDPSAFWHDHPALQPIPQDAQMAIAIPYQPSPMYAYQPHEEPAPPGGREKRHSCPSCNKRFDRPSTLKKHLLVHTGEKAWACTICGRRFSVSSNLNRHARRCKEKWARSDSLATVTTPPPPPPSEPSEAIESPPSSSSSSSSSSSDGSDACHTSSPQLTDHRQFSPAPFHHETDDSTRSHDQEYGAGRSYKRRRKGSPTEPWIPASLANFNLDPTTRHAPTPLPAVVPSTFEERNSYAETPSQAYHPSCWTGTLVGPSHVPRNEEISRGRYCGKLLVF</sequence>
<evidence type="ECO:0000256" key="1">
    <source>
        <dbReference type="ARBA" id="ARBA00004123"/>
    </source>
</evidence>
<evidence type="ECO:0000256" key="8">
    <source>
        <dbReference type="SAM" id="MobiDB-lite"/>
    </source>
</evidence>
<comment type="subcellular location">
    <subcellularLocation>
        <location evidence="1">Nucleus</location>
    </subcellularLocation>
</comment>
<dbReference type="FunFam" id="3.30.160.60:FF:000100">
    <property type="entry name" value="Zinc finger 45-like"/>
    <property type="match status" value="1"/>
</dbReference>
<evidence type="ECO:0000256" key="7">
    <source>
        <dbReference type="PROSITE-ProRule" id="PRU00042"/>
    </source>
</evidence>
<feature type="domain" description="C2H2-type" evidence="9">
    <location>
        <begin position="102"/>
        <end position="129"/>
    </location>
</feature>
<dbReference type="AlphaFoldDB" id="A0A9P6L8K8"/>
<dbReference type="PROSITE" id="PS00028">
    <property type="entry name" value="ZINC_FINGER_C2H2_1"/>
    <property type="match status" value="1"/>
</dbReference>
<name>A0A9P6L8K8_9AGAM</name>
<feature type="domain" description="C2H2-type" evidence="9">
    <location>
        <begin position="130"/>
        <end position="150"/>
    </location>
</feature>
<dbReference type="SMART" id="SM00355">
    <property type="entry name" value="ZnF_C2H2"/>
    <property type="match status" value="2"/>
</dbReference>
<organism evidence="10 11">
    <name type="scientific">Thelephora terrestris</name>
    <dbReference type="NCBI Taxonomy" id="56493"/>
    <lineage>
        <taxon>Eukaryota</taxon>
        <taxon>Fungi</taxon>
        <taxon>Dikarya</taxon>
        <taxon>Basidiomycota</taxon>
        <taxon>Agaricomycotina</taxon>
        <taxon>Agaricomycetes</taxon>
        <taxon>Thelephorales</taxon>
        <taxon>Thelephoraceae</taxon>
        <taxon>Thelephora</taxon>
    </lineage>
</organism>
<dbReference type="SUPFAM" id="SSF57667">
    <property type="entry name" value="beta-beta-alpha zinc fingers"/>
    <property type="match status" value="1"/>
</dbReference>
<keyword evidence="5" id="KW-0862">Zinc</keyword>
<evidence type="ECO:0000256" key="3">
    <source>
        <dbReference type="ARBA" id="ARBA00022737"/>
    </source>
</evidence>
<proteinExistence type="predicted"/>
<feature type="region of interest" description="Disordered" evidence="8">
    <location>
        <begin position="88"/>
        <end position="108"/>
    </location>
</feature>
<reference evidence="10" key="2">
    <citation type="submission" date="2020-11" db="EMBL/GenBank/DDBJ databases">
        <authorList>
            <consortium name="DOE Joint Genome Institute"/>
            <person name="Kuo A."/>
            <person name="Miyauchi S."/>
            <person name="Kiss E."/>
            <person name="Drula E."/>
            <person name="Kohler A."/>
            <person name="Sanchez-Garcia M."/>
            <person name="Andreopoulos B."/>
            <person name="Barry K.W."/>
            <person name="Bonito G."/>
            <person name="Buee M."/>
            <person name="Carver A."/>
            <person name="Chen C."/>
            <person name="Cichocki N."/>
            <person name="Clum A."/>
            <person name="Culley D."/>
            <person name="Crous P.W."/>
            <person name="Fauchery L."/>
            <person name="Girlanda M."/>
            <person name="Hayes R."/>
            <person name="Keri Z."/>
            <person name="Labutti K."/>
            <person name="Lipzen A."/>
            <person name="Lombard V."/>
            <person name="Magnuson J."/>
            <person name="Maillard F."/>
            <person name="Morin E."/>
            <person name="Murat C."/>
            <person name="Nolan M."/>
            <person name="Ohm R."/>
            <person name="Pangilinan J."/>
            <person name="Pereira M."/>
            <person name="Perotto S."/>
            <person name="Peter M."/>
            <person name="Riley R."/>
            <person name="Sitrit Y."/>
            <person name="Stielow B."/>
            <person name="Szollosi G."/>
            <person name="Zifcakova L."/>
            <person name="Stursova M."/>
            <person name="Spatafora J.W."/>
            <person name="Tedersoo L."/>
            <person name="Vaario L.-M."/>
            <person name="Yamada A."/>
            <person name="Yan M."/>
            <person name="Wang P."/>
            <person name="Xu J."/>
            <person name="Bruns T."/>
            <person name="Baldrian P."/>
            <person name="Vilgalys R."/>
            <person name="Henrissat B."/>
            <person name="Grigoriev I.V."/>
            <person name="Hibbett D."/>
            <person name="Nagy L.G."/>
            <person name="Martin F.M."/>
        </authorList>
    </citation>
    <scope>NUCLEOTIDE SEQUENCE</scope>
    <source>
        <strain evidence="10">UH-Tt-Lm1</strain>
    </source>
</reference>
<dbReference type="OrthoDB" id="6077919at2759"/>
<dbReference type="EMBL" id="WIUZ02000005">
    <property type="protein sequence ID" value="KAF9786871.1"/>
    <property type="molecule type" value="Genomic_DNA"/>
</dbReference>
<evidence type="ECO:0000313" key="11">
    <source>
        <dbReference type="Proteomes" id="UP000736335"/>
    </source>
</evidence>
<keyword evidence="6" id="KW-0539">Nucleus</keyword>
<gene>
    <name evidence="10" type="ORF">BJ322DRAFT_1052390</name>
</gene>
<protein>
    <recommendedName>
        <fullName evidence="9">C2H2-type domain-containing protein</fullName>
    </recommendedName>
</protein>
<feature type="region of interest" description="Disordered" evidence="8">
    <location>
        <begin position="154"/>
        <end position="252"/>
    </location>
</feature>
<evidence type="ECO:0000256" key="2">
    <source>
        <dbReference type="ARBA" id="ARBA00022723"/>
    </source>
</evidence>
<evidence type="ECO:0000259" key="9">
    <source>
        <dbReference type="PROSITE" id="PS50157"/>
    </source>
</evidence>
<dbReference type="Pfam" id="PF00096">
    <property type="entry name" value="zf-C2H2"/>
    <property type="match status" value="2"/>
</dbReference>
<feature type="compositionally biased region" description="Basic and acidic residues" evidence="8">
    <location>
        <begin position="209"/>
        <end position="233"/>
    </location>
</feature>
<dbReference type="InterPro" id="IPR050331">
    <property type="entry name" value="Zinc_finger"/>
</dbReference>
<dbReference type="FunFam" id="3.30.160.60:FF:000176">
    <property type="entry name" value="zinc finger protein 70"/>
    <property type="match status" value="1"/>
</dbReference>
<keyword evidence="3" id="KW-0677">Repeat</keyword>
<dbReference type="Gene3D" id="3.30.160.60">
    <property type="entry name" value="Classic Zinc Finger"/>
    <property type="match status" value="2"/>
</dbReference>
<dbReference type="InterPro" id="IPR036236">
    <property type="entry name" value="Znf_C2H2_sf"/>
</dbReference>
<dbReference type="Proteomes" id="UP000736335">
    <property type="component" value="Unassembled WGS sequence"/>
</dbReference>
<dbReference type="GO" id="GO:0005634">
    <property type="term" value="C:nucleus"/>
    <property type="evidence" value="ECO:0007669"/>
    <property type="project" value="UniProtKB-SubCell"/>
</dbReference>
<dbReference type="PANTHER" id="PTHR16515">
    <property type="entry name" value="PR DOMAIN ZINC FINGER PROTEIN"/>
    <property type="match status" value="1"/>
</dbReference>